<reference evidence="3 4" key="1">
    <citation type="submission" date="2018-07" db="EMBL/GenBank/DDBJ databases">
        <title>Genomic Encyclopedia of Type Strains, Phase III (KMG-III): the genomes of soil and plant-associated and newly described type strains.</title>
        <authorList>
            <person name="Whitman W."/>
        </authorList>
    </citation>
    <scope>NUCLEOTIDE SEQUENCE [LARGE SCALE GENOMIC DNA]</scope>
    <source>
        <strain evidence="3 4">CECT 7958</strain>
    </source>
</reference>
<dbReference type="PROSITE" id="PS51257">
    <property type="entry name" value="PROKAR_LIPOPROTEIN"/>
    <property type="match status" value="1"/>
</dbReference>
<dbReference type="PROSITE" id="PS50213">
    <property type="entry name" value="FAS1"/>
    <property type="match status" value="2"/>
</dbReference>
<dbReference type="RefSeq" id="WP_114310050.1">
    <property type="nucleotide sequence ID" value="NZ_QPJO01000003.1"/>
</dbReference>
<dbReference type="InterPro" id="IPR050904">
    <property type="entry name" value="Adhesion/Biosynth-related"/>
</dbReference>
<dbReference type="SMART" id="SM00554">
    <property type="entry name" value="FAS1"/>
    <property type="match status" value="2"/>
</dbReference>
<protein>
    <submittedName>
        <fullName evidence="3">Putative surface protein with fasciclin (FAS1) repeats</fullName>
    </submittedName>
</protein>
<name>A0A368ZG39_9FLAO</name>
<gene>
    <name evidence="3" type="ORF">DFQ08_103375</name>
</gene>
<dbReference type="SUPFAM" id="SSF82153">
    <property type="entry name" value="FAS1 domain"/>
    <property type="match status" value="2"/>
</dbReference>
<dbReference type="InterPro" id="IPR000782">
    <property type="entry name" value="FAS1_domain"/>
</dbReference>
<evidence type="ECO:0000259" key="2">
    <source>
        <dbReference type="PROSITE" id="PS50213"/>
    </source>
</evidence>
<dbReference type="GO" id="GO:0005615">
    <property type="term" value="C:extracellular space"/>
    <property type="evidence" value="ECO:0007669"/>
    <property type="project" value="TreeGrafter"/>
</dbReference>
<dbReference type="OrthoDB" id="9800666at2"/>
<proteinExistence type="predicted"/>
<sequence length="338" mass="35319">MKIISKNFKLLTVFLLVLGLTACSDDDDNNLPPAEPMTIVDVAIENNLTSLAAALEATDLVSTLQSEGPFTVFAPTNDAFSDFLTEANIDLSNMTATEIVTVRNVLFNHVIAGATITSTDLIGAGSGYVSTEAAGVAGNNMSLFYNFTEGSVVLNGMSTVTTADVTASNGIVHVVDEVITLPSIVTFATADPNFSNLVAALTADGQPDFVTTLSLPNGVTPTPFTVFAPVNTAFQALLDSNDNWNSVADIDSDLLTNVLQHHVITEANVRSEDLSDGMMPTTLEGDMITINLPGNDGNPAKITDGAGNTDIDIIAADVQAINGVIHAVETVLLPDTTN</sequence>
<dbReference type="Pfam" id="PF02469">
    <property type="entry name" value="Fasciclin"/>
    <property type="match status" value="2"/>
</dbReference>
<dbReference type="Gene3D" id="2.30.180.10">
    <property type="entry name" value="FAS1 domain"/>
    <property type="match status" value="2"/>
</dbReference>
<feature type="domain" description="FAS1" evidence="2">
    <location>
        <begin position="35"/>
        <end position="179"/>
    </location>
</feature>
<keyword evidence="1" id="KW-0732">Signal</keyword>
<dbReference type="EMBL" id="QPJO01000003">
    <property type="protein sequence ID" value="RCW91545.1"/>
    <property type="molecule type" value="Genomic_DNA"/>
</dbReference>
<evidence type="ECO:0000313" key="3">
    <source>
        <dbReference type="EMBL" id="RCW91545.1"/>
    </source>
</evidence>
<keyword evidence="4" id="KW-1185">Reference proteome</keyword>
<dbReference type="InterPro" id="IPR036378">
    <property type="entry name" value="FAS1_dom_sf"/>
</dbReference>
<dbReference type="Proteomes" id="UP000253436">
    <property type="component" value="Unassembled WGS sequence"/>
</dbReference>
<dbReference type="AlphaFoldDB" id="A0A368ZG39"/>
<feature type="chain" id="PRO_5016621182" evidence="1">
    <location>
        <begin position="25"/>
        <end position="338"/>
    </location>
</feature>
<feature type="domain" description="FAS1" evidence="2">
    <location>
        <begin position="181"/>
        <end position="332"/>
    </location>
</feature>
<dbReference type="PANTHER" id="PTHR10900:SF77">
    <property type="entry name" value="FI19380P1"/>
    <property type="match status" value="1"/>
</dbReference>
<evidence type="ECO:0000313" key="4">
    <source>
        <dbReference type="Proteomes" id="UP000253436"/>
    </source>
</evidence>
<evidence type="ECO:0000256" key="1">
    <source>
        <dbReference type="SAM" id="SignalP"/>
    </source>
</evidence>
<feature type="signal peptide" evidence="1">
    <location>
        <begin position="1"/>
        <end position="24"/>
    </location>
</feature>
<accession>A0A368ZG39</accession>
<comment type="caution">
    <text evidence="3">The sequence shown here is derived from an EMBL/GenBank/DDBJ whole genome shotgun (WGS) entry which is preliminary data.</text>
</comment>
<dbReference type="PANTHER" id="PTHR10900">
    <property type="entry name" value="PERIOSTIN-RELATED"/>
    <property type="match status" value="1"/>
</dbReference>
<organism evidence="3 4">
    <name type="scientific">Winogradskyella arenosi</name>
    <dbReference type="NCBI Taxonomy" id="533325"/>
    <lineage>
        <taxon>Bacteria</taxon>
        <taxon>Pseudomonadati</taxon>
        <taxon>Bacteroidota</taxon>
        <taxon>Flavobacteriia</taxon>
        <taxon>Flavobacteriales</taxon>
        <taxon>Flavobacteriaceae</taxon>
        <taxon>Winogradskyella</taxon>
    </lineage>
</organism>